<sequence>MRILRNSLSPFFVGLALIFSSCEEDPIPVIPDPDNPTVEKPILPPNFTYFTLQISQNLLCPGEASQITIKDGNNKVRDLKEFTFYLSPAIGTVNVEKGVYQAPSNLDSAVNIALWAVHKTDTTYKPGKFLRIVPSDPDSKLLRDFNGISASVDTKQLPGGSLVFATNSPSDPPGIFPYSEFEIFSTDQQGQLLWKNNLGKGILRRLIIGKEVIYGLGYLEEFVAVKFDFKGNHIGTYSLELGSEKNYQLLENLKGAVDEQDELFIAYGTYDLKWLKKIDSDGKVGDSKPINFFAEDFFVLENSKLVFTSEGISNGFVVTDLDLKVLWNMNFGVKARIIQVGNSQEIWSISRTASRFEYLLTRFDPNGKQISSKLFRLTEGVDLLGFYDLVQLPNQSIWLVGSGAMNVSQAPINDEQFNFRFYLVNISPEGENLKEVPIQSLNFQVPYLPGGWPTKFHGLFQGSAGMMLAGHWFYNFLVQLGPNYTYSQCQGGN</sequence>
<evidence type="ECO:0008006" key="3">
    <source>
        <dbReference type="Google" id="ProtNLM"/>
    </source>
</evidence>
<gene>
    <name evidence="1" type="ORF">DFQ04_2547</name>
</gene>
<dbReference type="AlphaFoldDB" id="A0A4R6T573"/>
<protein>
    <recommendedName>
        <fullName evidence="3">Lipoprotein</fullName>
    </recommendedName>
</protein>
<dbReference type="RefSeq" id="WP_133556361.1">
    <property type="nucleotide sequence ID" value="NZ_SNYF01000007.1"/>
</dbReference>
<accession>A0A4R6T573</accession>
<keyword evidence="2" id="KW-1185">Reference proteome</keyword>
<proteinExistence type="predicted"/>
<evidence type="ECO:0000313" key="2">
    <source>
        <dbReference type="Proteomes" id="UP000294535"/>
    </source>
</evidence>
<comment type="caution">
    <text evidence="1">The sequence shown here is derived from an EMBL/GenBank/DDBJ whole genome shotgun (WGS) entry which is preliminary data.</text>
</comment>
<reference evidence="1 2" key="1">
    <citation type="submission" date="2019-03" db="EMBL/GenBank/DDBJ databases">
        <title>Genomic Encyclopedia of Type Strains, Phase III (KMG-III): the genomes of soil and plant-associated and newly described type strains.</title>
        <authorList>
            <person name="Whitman W."/>
        </authorList>
    </citation>
    <scope>NUCLEOTIDE SEQUENCE [LARGE SCALE GENOMIC DNA]</scope>
    <source>
        <strain evidence="1 2">CECT 8446</strain>
    </source>
</reference>
<evidence type="ECO:0000313" key="1">
    <source>
        <dbReference type="EMBL" id="TDQ16429.1"/>
    </source>
</evidence>
<name>A0A4R6T573_9BACT</name>
<dbReference type="PROSITE" id="PS51257">
    <property type="entry name" value="PROKAR_LIPOPROTEIN"/>
    <property type="match status" value="1"/>
</dbReference>
<dbReference type="Proteomes" id="UP000294535">
    <property type="component" value="Unassembled WGS sequence"/>
</dbReference>
<dbReference type="OrthoDB" id="832665at2"/>
<organism evidence="1 2">
    <name type="scientific">Algoriphagus boseongensis</name>
    <dbReference type="NCBI Taxonomy" id="1442587"/>
    <lineage>
        <taxon>Bacteria</taxon>
        <taxon>Pseudomonadati</taxon>
        <taxon>Bacteroidota</taxon>
        <taxon>Cytophagia</taxon>
        <taxon>Cytophagales</taxon>
        <taxon>Cyclobacteriaceae</taxon>
        <taxon>Algoriphagus</taxon>
    </lineage>
</organism>
<dbReference type="EMBL" id="SNYF01000007">
    <property type="protein sequence ID" value="TDQ16429.1"/>
    <property type="molecule type" value="Genomic_DNA"/>
</dbReference>